<protein>
    <submittedName>
        <fullName evidence="2">Uncharacterized protein</fullName>
    </submittedName>
</protein>
<evidence type="ECO:0000256" key="1">
    <source>
        <dbReference type="SAM" id="MobiDB-lite"/>
    </source>
</evidence>
<dbReference type="EMBL" id="CP110434">
    <property type="protein sequence ID" value="WAQ91149.1"/>
    <property type="molecule type" value="Genomic_DNA"/>
</dbReference>
<organism evidence="2 3">
    <name type="scientific">Puccinia triticina</name>
    <dbReference type="NCBI Taxonomy" id="208348"/>
    <lineage>
        <taxon>Eukaryota</taxon>
        <taxon>Fungi</taxon>
        <taxon>Dikarya</taxon>
        <taxon>Basidiomycota</taxon>
        <taxon>Pucciniomycotina</taxon>
        <taxon>Pucciniomycetes</taxon>
        <taxon>Pucciniales</taxon>
        <taxon>Pucciniaceae</taxon>
        <taxon>Puccinia</taxon>
    </lineage>
</organism>
<proteinExistence type="predicted"/>
<keyword evidence="3" id="KW-1185">Reference proteome</keyword>
<dbReference type="GeneID" id="77803884"/>
<accession>A0ABY7D2V6</accession>
<gene>
    <name evidence="2" type="ORF">PtA15_14A29</name>
</gene>
<dbReference type="RefSeq" id="XP_053026704.1">
    <property type="nucleotide sequence ID" value="XM_053163000.1"/>
</dbReference>
<sequence length="353" mass="39292">MEHQPGHPLRNLVDRTCAPSKAPQNIAILSPWVQLSFVFHLAISQLERHIDETPNCVVTVIGSSQAVFQKMLIEENDGFLMRGSSSDALAKLLGRIEFRFCSDLAQLLSLLCDLGHPTAGTSAPSHEDLGASCPRIALIIADLTSYLIAMPTPTLSDLTRLLGFISSTQSQIASISRTKHPPPVYILDRIEPTEKWRLSPTTDPEDVRSILEVFQHFFHHTWNIERLESDKRTSNNTERYRMYSSSASNSPQAQIVYEVLEEEEPDEYPANPAGVLRKTVTIDKVLGTAHKRSRSQLLGPFAGPQKKLGNGARSVRKGPNAGRDDDRTEDTLLPPRHSFMNSAEECRLHLIGL</sequence>
<name>A0ABY7D2V6_9BASI</name>
<evidence type="ECO:0000313" key="3">
    <source>
        <dbReference type="Proteomes" id="UP001164743"/>
    </source>
</evidence>
<dbReference type="Proteomes" id="UP001164743">
    <property type="component" value="Chromosome 14A"/>
</dbReference>
<reference evidence="2" key="1">
    <citation type="submission" date="2022-10" db="EMBL/GenBank/DDBJ databases">
        <title>Puccinia triticina Genome sequencing and assembly.</title>
        <authorList>
            <person name="Li C."/>
        </authorList>
    </citation>
    <scope>NUCLEOTIDE SEQUENCE</scope>
    <source>
        <strain evidence="2">Pt15</strain>
    </source>
</reference>
<feature type="region of interest" description="Disordered" evidence="1">
    <location>
        <begin position="293"/>
        <end position="338"/>
    </location>
</feature>
<evidence type="ECO:0000313" key="2">
    <source>
        <dbReference type="EMBL" id="WAQ91149.1"/>
    </source>
</evidence>